<comment type="caution">
    <text evidence="7">The sequence shown here is derived from an EMBL/GenBank/DDBJ whole genome shotgun (WGS) entry which is preliminary data.</text>
</comment>
<dbReference type="CDD" id="cd00096">
    <property type="entry name" value="Ig"/>
    <property type="match status" value="1"/>
</dbReference>
<dbReference type="EMBL" id="JBEHCU010005654">
    <property type="protein sequence ID" value="KAL1399095.1"/>
    <property type="molecule type" value="Genomic_DNA"/>
</dbReference>
<keyword evidence="1" id="KW-0732">Signal</keyword>
<dbReference type="PANTHER" id="PTHR12231">
    <property type="entry name" value="CTX-RELATED TYPE I TRANSMEMBRANE PROTEIN"/>
    <property type="match status" value="1"/>
</dbReference>
<keyword evidence="2" id="KW-0677">Repeat</keyword>
<feature type="domain" description="Ig-like" evidence="6">
    <location>
        <begin position="111"/>
        <end position="212"/>
    </location>
</feature>
<feature type="compositionally biased region" description="Low complexity" evidence="5">
    <location>
        <begin position="89"/>
        <end position="106"/>
    </location>
</feature>
<dbReference type="InterPro" id="IPR007110">
    <property type="entry name" value="Ig-like_dom"/>
</dbReference>
<dbReference type="PANTHER" id="PTHR12231:SF253">
    <property type="entry name" value="DPR-INTERACTING PROTEIN ETA, ISOFORM B-RELATED"/>
    <property type="match status" value="1"/>
</dbReference>
<reference evidence="7 8" key="1">
    <citation type="submission" date="2024-05" db="EMBL/GenBank/DDBJ databases">
        <title>Culex pipiens pipiens assembly and annotation.</title>
        <authorList>
            <person name="Alout H."/>
            <person name="Durand T."/>
        </authorList>
    </citation>
    <scope>NUCLEOTIDE SEQUENCE [LARGE SCALE GENOMIC DNA]</scope>
    <source>
        <strain evidence="7">HA-2024</strain>
        <tissue evidence="7">Whole body</tissue>
    </source>
</reference>
<dbReference type="AlphaFoldDB" id="A0ABD1DIL5"/>
<dbReference type="InterPro" id="IPR036179">
    <property type="entry name" value="Ig-like_dom_sf"/>
</dbReference>
<evidence type="ECO:0000313" key="8">
    <source>
        <dbReference type="Proteomes" id="UP001562425"/>
    </source>
</evidence>
<proteinExistence type="predicted"/>
<dbReference type="SUPFAM" id="SSF48726">
    <property type="entry name" value="Immunoglobulin"/>
    <property type="match status" value="2"/>
</dbReference>
<gene>
    <name evidence="7" type="ORF">pipiens_008476</name>
</gene>
<dbReference type="Pfam" id="PF07679">
    <property type="entry name" value="I-set"/>
    <property type="match status" value="1"/>
</dbReference>
<accession>A0ABD1DIL5</accession>
<dbReference type="Gene3D" id="2.60.40.10">
    <property type="entry name" value="Immunoglobulins"/>
    <property type="match status" value="2"/>
</dbReference>
<feature type="domain" description="Ig-like" evidence="6">
    <location>
        <begin position="252"/>
        <end position="326"/>
    </location>
</feature>
<evidence type="ECO:0000256" key="1">
    <source>
        <dbReference type="ARBA" id="ARBA00022729"/>
    </source>
</evidence>
<dbReference type="SMART" id="SM00408">
    <property type="entry name" value="IGc2"/>
    <property type="match status" value="2"/>
</dbReference>
<dbReference type="InterPro" id="IPR003598">
    <property type="entry name" value="Ig_sub2"/>
</dbReference>
<keyword evidence="8" id="KW-1185">Reference proteome</keyword>
<evidence type="ECO:0000259" key="6">
    <source>
        <dbReference type="PROSITE" id="PS50835"/>
    </source>
</evidence>
<protein>
    <recommendedName>
        <fullName evidence="6">Ig-like domain-containing protein</fullName>
    </recommendedName>
</protein>
<evidence type="ECO:0000256" key="4">
    <source>
        <dbReference type="ARBA" id="ARBA00023319"/>
    </source>
</evidence>
<feature type="region of interest" description="Disordered" evidence="5">
    <location>
        <begin position="87"/>
        <end position="112"/>
    </location>
</feature>
<dbReference type="PROSITE" id="PS50835">
    <property type="entry name" value="IG_LIKE"/>
    <property type="match status" value="2"/>
</dbReference>
<organism evidence="7 8">
    <name type="scientific">Culex pipiens pipiens</name>
    <name type="common">Northern house mosquito</name>
    <dbReference type="NCBI Taxonomy" id="38569"/>
    <lineage>
        <taxon>Eukaryota</taxon>
        <taxon>Metazoa</taxon>
        <taxon>Ecdysozoa</taxon>
        <taxon>Arthropoda</taxon>
        <taxon>Hexapoda</taxon>
        <taxon>Insecta</taxon>
        <taxon>Pterygota</taxon>
        <taxon>Neoptera</taxon>
        <taxon>Endopterygota</taxon>
        <taxon>Diptera</taxon>
        <taxon>Nematocera</taxon>
        <taxon>Culicoidea</taxon>
        <taxon>Culicidae</taxon>
        <taxon>Culicinae</taxon>
        <taxon>Culicini</taxon>
        <taxon>Culex</taxon>
        <taxon>Culex</taxon>
    </lineage>
</organism>
<evidence type="ECO:0000256" key="5">
    <source>
        <dbReference type="SAM" id="MobiDB-lite"/>
    </source>
</evidence>
<dbReference type="InterPro" id="IPR013098">
    <property type="entry name" value="Ig_I-set"/>
</dbReference>
<evidence type="ECO:0000256" key="3">
    <source>
        <dbReference type="ARBA" id="ARBA00023157"/>
    </source>
</evidence>
<keyword evidence="3" id="KW-1015">Disulfide bond</keyword>
<dbReference type="InterPro" id="IPR013783">
    <property type="entry name" value="Ig-like_fold"/>
</dbReference>
<dbReference type="Pfam" id="PF13927">
    <property type="entry name" value="Ig_3"/>
    <property type="match status" value="1"/>
</dbReference>
<evidence type="ECO:0000313" key="7">
    <source>
        <dbReference type="EMBL" id="KAL1399095.1"/>
    </source>
</evidence>
<dbReference type="InterPro" id="IPR003599">
    <property type="entry name" value="Ig_sub"/>
</dbReference>
<dbReference type="SMART" id="SM00409">
    <property type="entry name" value="IG"/>
    <property type="match status" value="2"/>
</dbReference>
<name>A0ABD1DIL5_CULPP</name>
<keyword evidence="4" id="KW-0393">Immunoglobulin domain</keyword>
<sequence>MHRVALAQSRDLEVDFVVAIPRQKPDPAGNCSRFVCCSLLQSAHPPDSSVLNTFPIGMMHLKILYLALALTALAPQINGRAVDLDQDNSLSASSSSSSPSSSASASRVSRPNFVKITSQPPAQVTQIRGTTIELECEVMGSPTPYVQWVHGSGQTADWEDVSMNVISETSPTTMARVVSRLVLDHSTHTAESTYTCIGRSGGQIAVASTTVYHVDGPRSNFTDILKTGHHMFMHLKQARVTLHYKALFEYMGSTVILPCKTVGRPLPEVTWKNEEGNVISSMQDPRFRTLATGELVINNLRWADMGSYTCVAKNAISKDEAETFLYPIRPN</sequence>
<dbReference type="Proteomes" id="UP001562425">
    <property type="component" value="Unassembled WGS sequence"/>
</dbReference>
<dbReference type="InterPro" id="IPR051170">
    <property type="entry name" value="Neural/epithelial_adhesion"/>
</dbReference>
<evidence type="ECO:0000256" key="2">
    <source>
        <dbReference type="ARBA" id="ARBA00022737"/>
    </source>
</evidence>